<name>A0A1Z4JLH0_LEPBY</name>
<organism evidence="3 4">
    <name type="scientific">Leptolyngbya boryana NIES-2135</name>
    <dbReference type="NCBI Taxonomy" id="1973484"/>
    <lineage>
        <taxon>Bacteria</taxon>
        <taxon>Bacillati</taxon>
        <taxon>Cyanobacteriota</taxon>
        <taxon>Cyanophyceae</taxon>
        <taxon>Leptolyngbyales</taxon>
        <taxon>Leptolyngbyaceae</taxon>
        <taxon>Leptolyngbya group</taxon>
        <taxon>Leptolyngbya</taxon>
    </lineage>
</organism>
<dbReference type="PANTHER" id="PTHR35458">
    <property type="entry name" value="SLR0755 PROTEIN"/>
    <property type="match status" value="1"/>
</dbReference>
<feature type="region of interest" description="Disordered" evidence="1">
    <location>
        <begin position="1"/>
        <end position="24"/>
    </location>
</feature>
<dbReference type="InterPro" id="IPR021139">
    <property type="entry name" value="NYN"/>
</dbReference>
<evidence type="ECO:0000313" key="3">
    <source>
        <dbReference type="EMBL" id="BAY57571.1"/>
    </source>
</evidence>
<gene>
    <name evidence="3" type="ORF">NIES2135_44410</name>
</gene>
<accession>A0A1Z4JLH0</accession>
<evidence type="ECO:0000259" key="2">
    <source>
        <dbReference type="Pfam" id="PF01936"/>
    </source>
</evidence>
<feature type="domain" description="NYN" evidence="2">
    <location>
        <begin position="47"/>
        <end position="195"/>
    </location>
</feature>
<proteinExistence type="predicted"/>
<protein>
    <recommendedName>
        <fullName evidence="2">NYN domain-containing protein</fullName>
    </recommendedName>
</protein>
<dbReference type="Pfam" id="PF01936">
    <property type="entry name" value="NYN"/>
    <property type="match status" value="1"/>
</dbReference>
<dbReference type="EMBL" id="AP018203">
    <property type="protein sequence ID" value="BAY57571.1"/>
    <property type="molecule type" value="Genomic_DNA"/>
</dbReference>
<dbReference type="Gene3D" id="3.40.50.1010">
    <property type="entry name" value="5'-nuclease"/>
    <property type="match status" value="1"/>
</dbReference>
<keyword evidence="4" id="KW-1185">Reference proteome</keyword>
<dbReference type="GO" id="GO:0004540">
    <property type="term" value="F:RNA nuclease activity"/>
    <property type="evidence" value="ECO:0007669"/>
    <property type="project" value="InterPro"/>
</dbReference>
<dbReference type="PANTHER" id="PTHR35458:SF8">
    <property type="entry name" value="SLR0650 PROTEIN"/>
    <property type="match status" value="1"/>
</dbReference>
<dbReference type="CDD" id="cd10911">
    <property type="entry name" value="PIN_LabA"/>
    <property type="match status" value="1"/>
</dbReference>
<evidence type="ECO:0000256" key="1">
    <source>
        <dbReference type="SAM" id="MobiDB-lite"/>
    </source>
</evidence>
<feature type="compositionally biased region" description="Polar residues" evidence="1">
    <location>
        <begin position="14"/>
        <end position="24"/>
    </location>
</feature>
<dbReference type="InterPro" id="IPR047140">
    <property type="entry name" value="LabA"/>
</dbReference>
<dbReference type="AlphaFoldDB" id="A0A1Z4JLH0"/>
<evidence type="ECO:0000313" key="4">
    <source>
        <dbReference type="Proteomes" id="UP000217895"/>
    </source>
</evidence>
<dbReference type="Proteomes" id="UP000217895">
    <property type="component" value="Chromosome"/>
</dbReference>
<sequence>MIQLVREPDGVESSLPQAPENSSEQLPLLFPEEFDETDAPIHLHRGRLMLFIDGANLFYAASQMGVEIDYAKLLNYLQQQSTLIYAFFYTGVDPSNLRQHAFLTWMRRNGYRVVTKDVVLNPSGSKRVSSMNVEIAVDMMRFAQDCDTEILISGDGDLAYAVNAVSHVGTKVEVISLRSMTHDRLVAVADNFIDILSLRDAIQKSPRS</sequence>
<reference evidence="3 4" key="1">
    <citation type="submission" date="2017-06" db="EMBL/GenBank/DDBJ databases">
        <title>Genome sequencing of cyanobaciteial culture collection at National Institute for Environmental Studies (NIES).</title>
        <authorList>
            <person name="Hirose Y."/>
            <person name="Shimura Y."/>
            <person name="Fujisawa T."/>
            <person name="Nakamura Y."/>
            <person name="Kawachi M."/>
        </authorList>
    </citation>
    <scope>NUCLEOTIDE SEQUENCE [LARGE SCALE GENOMIC DNA]</scope>
    <source>
        <strain evidence="3 4">NIES-2135</strain>
    </source>
</reference>